<accession>A0A6I3S5G1</accession>
<dbReference type="Gene3D" id="3.30.70.560">
    <property type="entry name" value="7,8-Dihydro-6-hydroxymethylpterin-pyrophosphokinase HPPK"/>
    <property type="match status" value="1"/>
</dbReference>
<evidence type="ECO:0000256" key="10">
    <source>
        <dbReference type="ARBA" id="ARBA00029409"/>
    </source>
</evidence>
<name>A0A6I3S5G1_9BURK</name>
<evidence type="ECO:0000256" key="3">
    <source>
        <dbReference type="ARBA" id="ARBA00013253"/>
    </source>
</evidence>
<feature type="domain" description="7,8-dihydro-6-hydroxymethylpterin-pyrophosphokinase" evidence="13">
    <location>
        <begin position="90"/>
        <end position="101"/>
    </location>
</feature>
<dbReference type="InterPro" id="IPR000550">
    <property type="entry name" value="Hppk"/>
</dbReference>
<protein>
    <recommendedName>
        <fullName evidence="4">2-amino-4-hydroxy-6-hydroxymethyldihydropteridine pyrophosphokinase</fullName>
        <ecNumber evidence="3">2.7.6.3</ecNumber>
    </recommendedName>
    <alternativeName>
        <fullName evidence="11">6-hydroxymethyl-7,8-dihydropterin pyrophosphokinase</fullName>
    </alternativeName>
    <alternativeName>
        <fullName evidence="12">7,8-dihydro-6-hydroxymethylpterin-pyrophosphokinase</fullName>
    </alternativeName>
</protein>
<dbReference type="AlphaFoldDB" id="A0A6I3S5G1"/>
<dbReference type="Proteomes" id="UP000462362">
    <property type="component" value="Unassembled WGS sequence"/>
</dbReference>
<evidence type="ECO:0000256" key="12">
    <source>
        <dbReference type="ARBA" id="ARBA00033413"/>
    </source>
</evidence>
<sequence>MLQQAFIGLGANLGEPESTLKEAVLRIADIPGVRFVQVSSLYKTEPIDSSGPDYTNAVLEIKTELSPRALLTQLLAIESDLGRVRPAGVHNAPRTIDLDLLTVGEQRSDDPFVLLPHPRMTERAFVLVPLAEIAPQFNIAGKGQVHVFLAATADQRINRFKSAEEWFGNLGECNGSENGTQAC</sequence>
<dbReference type="InterPro" id="IPR035907">
    <property type="entry name" value="Hppk_sf"/>
</dbReference>
<evidence type="ECO:0000256" key="2">
    <source>
        <dbReference type="ARBA" id="ARBA00005810"/>
    </source>
</evidence>
<keyword evidence="7 14" id="KW-0418">Kinase</keyword>
<dbReference type="GO" id="GO:0046654">
    <property type="term" value="P:tetrahydrofolate biosynthetic process"/>
    <property type="evidence" value="ECO:0007669"/>
    <property type="project" value="UniProtKB-UniPathway"/>
</dbReference>
<keyword evidence="9" id="KW-0289">Folate biosynthesis</keyword>
<comment type="function">
    <text evidence="10">Catalyzes the transfer of pyrophosphate from adenosine triphosphate (ATP) to 6-hydroxymethyl-7,8-dihydropterin, an enzymatic step in folate biosynthesis pathway.</text>
</comment>
<comment type="pathway">
    <text evidence="1">Cofactor biosynthesis; tetrahydrofolate biosynthesis; 2-amino-4-hydroxy-6-hydroxymethyl-7,8-dihydropteridine diphosphate from 7,8-dihydroneopterin triphosphate: step 4/4.</text>
</comment>
<dbReference type="Pfam" id="PF01288">
    <property type="entry name" value="HPPK"/>
    <property type="match status" value="1"/>
</dbReference>
<evidence type="ECO:0000256" key="9">
    <source>
        <dbReference type="ARBA" id="ARBA00022909"/>
    </source>
</evidence>
<dbReference type="CDD" id="cd00483">
    <property type="entry name" value="HPPK"/>
    <property type="match status" value="1"/>
</dbReference>
<dbReference type="EC" id="2.7.6.3" evidence="3"/>
<keyword evidence="8" id="KW-0067">ATP-binding</keyword>
<dbReference type="PROSITE" id="PS00794">
    <property type="entry name" value="HPPK"/>
    <property type="match status" value="1"/>
</dbReference>
<evidence type="ECO:0000256" key="1">
    <source>
        <dbReference type="ARBA" id="ARBA00005051"/>
    </source>
</evidence>
<dbReference type="EMBL" id="WNCL01000013">
    <property type="protein sequence ID" value="MTU43132.1"/>
    <property type="molecule type" value="Genomic_DNA"/>
</dbReference>
<organism evidence="14 15">
    <name type="scientific">Parasutterella excrementihominis</name>
    <dbReference type="NCBI Taxonomy" id="487175"/>
    <lineage>
        <taxon>Bacteria</taxon>
        <taxon>Pseudomonadati</taxon>
        <taxon>Pseudomonadota</taxon>
        <taxon>Betaproteobacteria</taxon>
        <taxon>Burkholderiales</taxon>
        <taxon>Sutterellaceae</taxon>
        <taxon>Parasutterella</taxon>
    </lineage>
</organism>
<evidence type="ECO:0000256" key="4">
    <source>
        <dbReference type="ARBA" id="ARBA00016218"/>
    </source>
</evidence>
<dbReference type="PANTHER" id="PTHR43071">
    <property type="entry name" value="2-AMINO-4-HYDROXY-6-HYDROXYMETHYLDIHYDROPTERIDINE PYROPHOSPHOKINASE"/>
    <property type="match status" value="1"/>
</dbReference>
<keyword evidence="5 14" id="KW-0808">Transferase</keyword>
<evidence type="ECO:0000256" key="5">
    <source>
        <dbReference type="ARBA" id="ARBA00022679"/>
    </source>
</evidence>
<dbReference type="PANTHER" id="PTHR43071:SF1">
    <property type="entry name" value="2-AMINO-4-HYDROXY-6-HYDROXYMETHYLDIHYDROPTERIDINE PYROPHOSPHOKINASE"/>
    <property type="match status" value="1"/>
</dbReference>
<evidence type="ECO:0000256" key="7">
    <source>
        <dbReference type="ARBA" id="ARBA00022777"/>
    </source>
</evidence>
<evidence type="ECO:0000256" key="11">
    <source>
        <dbReference type="ARBA" id="ARBA00029766"/>
    </source>
</evidence>
<dbReference type="GO" id="GO:0016301">
    <property type="term" value="F:kinase activity"/>
    <property type="evidence" value="ECO:0007669"/>
    <property type="project" value="UniProtKB-KW"/>
</dbReference>
<proteinExistence type="inferred from homology"/>
<dbReference type="UniPathway" id="UPA00077">
    <property type="reaction ID" value="UER00155"/>
</dbReference>
<keyword evidence="6" id="KW-0547">Nucleotide-binding</keyword>
<dbReference type="GO" id="GO:0046656">
    <property type="term" value="P:folic acid biosynthetic process"/>
    <property type="evidence" value="ECO:0007669"/>
    <property type="project" value="UniProtKB-KW"/>
</dbReference>
<evidence type="ECO:0000313" key="15">
    <source>
        <dbReference type="Proteomes" id="UP000462362"/>
    </source>
</evidence>
<reference evidence="14 15" key="1">
    <citation type="journal article" date="2019" name="Nat. Med.">
        <title>A library of human gut bacterial isolates paired with longitudinal multiomics data enables mechanistic microbiome research.</title>
        <authorList>
            <person name="Poyet M."/>
            <person name="Groussin M."/>
            <person name="Gibbons S.M."/>
            <person name="Avila-Pacheco J."/>
            <person name="Jiang X."/>
            <person name="Kearney S.M."/>
            <person name="Perrotta A.R."/>
            <person name="Berdy B."/>
            <person name="Zhao S."/>
            <person name="Lieberman T.D."/>
            <person name="Swanson P.K."/>
            <person name="Smith M."/>
            <person name="Roesemann S."/>
            <person name="Alexander J.E."/>
            <person name="Rich S.A."/>
            <person name="Livny J."/>
            <person name="Vlamakis H."/>
            <person name="Clish C."/>
            <person name="Bullock K."/>
            <person name="Deik A."/>
            <person name="Scott J."/>
            <person name="Pierce K.A."/>
            <person name="Xavier R.J."/>
            <person name="Alm E.J."/>
        </authorList>
    </citation>
    <scope>NUCLEOTIDE SEQUENCE [LARGE SCALE GENOMIC DNA]</scope>
    <source>
        <strain evidence="14 15">BIOML-A2</strain>
    </source>
</reference>
<evidence type="ECO:0000256" key="6">
    <source>
        <dbReference type="ARBA" id="ARBA00022741"/>
    </source>
</evidence>
<evidence type="ECO:0000313" key="14">
    <source>
        <dbReference type="EMBL" id="MTU43132.1"/>
    </source>
</evidence>
<evidence type="ECO:0000256" key="8">
    <source>
        <dbReference type="ARBA" id="ARBA00022840"/>
    </source>
</evidence>
<dbReference type="RefSeq" id="WP_008810691.1">
    <property type="nucleotide sequence ID" value="NZ_CALFDP010000011.1"/>
</dbReference>
<dbReference type="GO" id="GO:0003848">
    <property type="term" value="F:2-amino-4-hydroxy-6-hydroxymethyldihydropteridine diphosphokinase activity"/>
    <property type="evidence" value="ECO:0007669"/>
    <property type="project" value="UniProtKB-EC"/>
</dbReference>
<dbReference type="GO" id="GO:0005524">
    <property type="term" value="F:ATP binding"/>
    <property type="evidence" value="ECO:0007669"/>
    <property type="project" value="UniProtKB-KW"/>
</dbReference>
<gene>
    <name evidence="14" type="primary">folK</name>
    <name evidence="14" type="ORF">GMD42_05760</name>
</gene>
<comment type="similarity">
    <text evidence="2">Belongs to the HPPK family.</text>
</comment>
<dbReference type="SUPFAM" id="SSF55083">
    <property type="entry name" value="6-hydroxymethyl-7,8-dihydropterin pyrophosphokinase, HPPK"/>
    <property type="match status" value="1"/>
</dbReference>
<evidence type="ECO:0000259" key="13">
    <source>
        <dbReference type="PROSITE" id="PS00794"/>
    </source>
</evidence>
<comment type="caution">
    <text evidence="14">The sequence shown here is derived from an EMBL/GenBank/DDBJ whole genome shotgun (WGS) entry which is preliminary data.</text>
</comment>
<dbReference type="NCBIfam" id="TIGR01498">
    <property type="entry name" value="folK"/>
    <property type="match status" value="1"/>
</dbReference>